<dbReference type="Proteomes" id="UP000269499">
    <property type="component" value="Unassembled WGS sequence"/>
</dbReference>
<dbReference type="PANTHER" id="PTHR43513">
    <property type="entry name" value="DIHYDROOROTATE DEHYDROGENASE B (NAD(+)), ELECTRON TRANSFER SUBUNIT"/>
    <property type="match status" value="1"/>
</dbReference>
<dbReference type="InterPro" id="IPR019480">
    <property type="entry name" value="Dihydroorotate_DH_Fe-S-bd"/>
</dbReference>
<organism evidence="2 3">
    <name type="scientific">Thermoproteota archaeon</name>
    <dbReference type="NCBI Taxonomy" id="2056631"/>
    <lineage>
        <taxon>Archaea</taxon>
        <taxon>Thermoproteota</taxon>
    </lineage>
</organism>
<reference evidence="2 3" key="1">
    <citation type="submission" date="2018-06" db="EMBL/GenBank/DDBJ databases">
        <title>Extensive metabolic versatility and redundancy in microbially diverse, dynamic hydrothermal sediments.</title>
        <authorList>
            <person name="Dombrowski N."/>
            <person name="Teske A."/>
            <person name="Baker B.J."/>
        </authorList>
    </citation>
    <scope>NUCLEOTIDE SEQUENCE [LARGE SCALE GENOMIC DNA]</scope>
    <source>
        <strain evidence="2">B20_G2</strain>
    </source>
</reference>
<name>A0A497F0Y8_9CREN</name>
<dbReference type="PANTHER" id="PTHR43513:SF3">
    <property type="entry name" value="DIHYDROOROTATE DEHYDROGENASE B (NAD(+)), ELECTRON TRANSFER SUBUNIT-RELATED"/>
    <property type="match status" value="1"/>
</dbReference>
<comment type="caution">
    <text evidence="2">The sequence shown here is derived from an EMBL/GenBank/DDBJ whole genome shotgun (WGS) entry which is preliminary data.</text>
</comment>
<dbReference type="InterPro" id="IPR050353">
    <property type="entry name" value="PyrK_electron_transfer"/>
</dbReference>
<dbReference type="InterPro" id="IPR037117">
    <property type="entry name" value="Dihydroorotate_DH_ele_sf"/>
</dbReference>
<sequence length="113" mass="12380">MIATNDGSLGEKATAAELAEKLLNQGFYDEIYVCGPEPMILSILKIAKKKGIHMQASLERYMKCAIGVCGSCVMDPLGLRVCKDGPVFPIEVLEKLHELGRYRRNAAGIKEPI</sequence>
<dbReference type="Gene3D" id="3.40.50.80">
    <property type="entry name" value="Nucleotide-binding domain of ferredoxin-NADP reductase (FNR) module"/>
    <property type="match status" value="1"/>
</dbReference>
<protein>
    <recommendedName>
        <fullName evidence="1">Dihydroorotate dehydrogenase electron transfer subunit iron-sulphur cluster binding domain-containing protein</fullName>
    </recommendedName>
</protein>
<evidence type="ECO:0000313" key="3">
    <source>
        <dbReference type="Proteomes" id="UP000269499"/>
    </source>
</evidence>
<dbReference type="Pfam" id="PF10418">
    <property type="entry name" value="DHODB_Fe-S_bind"/>
    <property type="match status" value="1"/>
</dbReference>
<dbReference type="InterPro" id="IPR039261">
    <property type="entry name" value="FNR_nucleotide-bd"/>
</dbReference>
<proteinExistence type="predicted"/>
<evidence type="ECO:0000259" key="1">
    <source>
        <dbReference type="Pfam" id="PF10418"/>
    </source>
</evidence>
<accession>A0A497F0Y8</accession>
<dbReference type="Gene3D" id="2.10.240.10">
    <property type="entry name" value="Dihydroorotate dehydrogenase, electron transfer subunit"/>
    <property type="match status" value="1"/>
</dbReference>
<dbReference type="AlphaFoldDB" id="A0A497F0Y8"/>
<feature type="domain" description="Dihydroorotate dehydrogenase electron transfer subunit iron-sulphur cluster binding" evidence="1">
    <location>
        <begin position="59"/>
        <end position="91"/>
    </location>
</feature>
<evidence type="ECO:0000313" key="2">
    <source>
        <dbReference type="EMBL" id="RLE53126.1"/>
    </source>
</evidence>
<dbReference type="SUPFAM" id="SSF52343">
    <property type="entry name" value="Ferredoxin reductase-like, C-terminal NADP-linked domain"/>
    <property type="match status" value="1"/>
</dbReference>
<dbReference type="EMBL" id="QMRA01000081">
    <property type="protein sequence ID" value="RLE53126.1"/>
    <property type="molecule type" value="Genomic_DNA"/>
</dbReference>
<gene>
    <name evidence="2" type="ORF">DRJ26_03795</name>
</gene>